<dbReference type="Proteomes" id="UP000530928">
    <property type="component" value="Unassembled WGS sequence"/>
</dbReference>
<keyword evidence="1" id="KW-0678">Repressor</keyword>
<dbReference type="PROSITE" id="PS50932">
    <property type="entry name" value="HTH_LACI_2"/>
    <property type="match status" value="1"/>
</dbReference>
<dbReference type="GO" id="GO:0003700">
    <property type="term" value="F:DNA-binding transcription factor activity"/>
    <property type="evidence" value="ECO:0007669"/>
    <property type="project" value="TreeGrafter"/>
</dbReference>
<protein>
    <submittedName>
        <fullName evidence="6">DNA-binding LacI/PurR family transcriptional regulator</fullName>
    </submittedName>
</protein>
<keyword evidence="4" id="KW-0804">Transcription</keyword>
<dbReference type="InterPro" id="IPR010982">
    <property type="entry name" value="Lambda_DNA-bd_dom_sf"/>
</dbReference>
<feature type="domain" description="HTH lacI-type" evidence="5">
    <location>
        <begin position="12"/>
        <end position="69"/>
    </location>
</feature>
<evidence type="ECO:0000313" key="6">
    <source>
        <dbReference type="EMBL" id="MBA2896119.1"/>
    </source>
</evidence>
<gene>
    <name evidence="6" type="ORF">HNR30_007510</name>
</gene>
<dbReference type="SUPFAM" id="SSF47413">
    <property type="entry name" value="lambda repressor-like DNA-binding domains"/>
    <property type="match status" value="1"/>
</dbReference>
<proteinExistence type="predicted"/>
<dbReference type="Pfam" id="PF00356">
    <property type="entry name" value="LacI"/>
    <property type="match status" value="1"/>
</dbReference>
<sequence length="367" mass="39833">MSERKAAGRRRVTQQDVARAANVSIAVVSTVVNGKSDTLRVSEQTRARVMQAIHDLQYVPNVAAQSLAGGRNRIIGAFTYQRMFPWESGDFYYDFLLGIEEEAEKTGHHLLLFTGARNEAGERSIFNRNTNVLEVADGSILVGGRIDGEEIRRLAEEGYPFVMIGRRNAAGGNVSWVAADYAAATQDVVDRLHELGHRAILMIVGSRTHETIVERREGYASACARHGLEPRMVAFAAPNPDVPEATPCLADEREVLRFAAEQGVTAVIAESSYVAHRLYETAQEQGVAVPGALSVVGLGDHGDRQNVLAPDPAVTVVRTPSRLIGATAVRMLLRRLESPARDGGTEHLRLTCDLTDGTTLGPAPGFR</sequence>
<dbReference type="SMART" id="SM00354">
    <property type="entry name" value="HTH_LACI"/>
    <property type="match status" value="1"/>
</dbReference>
<dbReference type="InterPro" id="IPR000843">
    <property type="entry name" value="HTH_LacI"/>
</dbReference>
<dbReference type="PANTHER" id="PTHR30146">
    <property type="entry name" value="LACI-RELATED TRANSCRIPTIONAL REPRESSOR"/>
    <property type="match status" value="1"/>
</dbReference>
<dbReference type="GO" id="GO:0000976">
    <property type="term" value="F:transcription cis-regulatory region binding"/>
    <property type="evidence" value="ECO:0007669"/>
    <property type="project" value="TreeGrafter"/>
</dbReference>
<evidence type="ECO:0000256" key="4">
    <source>
        <dbReference type="ARBA" id="ARBA00023163"/>
    </source>
</evidence>
<keyword evidence="3 6" id="KW-0238">DNA-binding</keyword>
<dbReference type="CDD" id="cd01392">
    <property type="entry name" value="HTH_LacI"/>
    <property type="match status" value="1"/>
</dbReference>
<evidence type="ECO:0000259" key="5">
    <source>
        <dbReference type="PROSITE" id="PS50932"/>
    </source>
</evidence>
<dbReference type="PANTHER" id="PTHR30146:SF148">
    <property type="entry name" value="HTH-TYPE TRANSCRIPTIONAL REPRESSOR PURR-RELATED"/>
    <property type="match status" value="1"/>
</dbReference>
<organism evidence="6 7">
    <name type="scientific">Nonomuraea soli</name>
    <dbReference type="NCBI Taxonomy" id="1032476"/>
    <lineage>
        <taxon>Bacteria</taxon>
        <taxon>Bacillati</taxon>
        <taxon>Actinomycetota</taxon>
        <taxon>Actinomycetes</taxon>
        <taxon>Streptosporangiales</taxon>
        <taxon>Streptosporangiaceae</taxon>
        <taxon>Nonomuraea</taxon>
    </lineage>
</organism>
<dbReference type="InterPro" id="IPR046335">
    <property type="entry name" value="LacI/GalR-like_sensor"/>
</dbReference>
<dbReference type="CDD" id="cd06267">
    <property type="entry name" value="PBP1_LacI_sugar_binding-like"/>
    <property type="match status" value="1"/>
</dbReference>
<dbReference type="Gene3D" id="3.40.50.2300">
    <property type="match status" value="2"/>
</dbReference>
<keyword evidence="7" id="KW-1185">Reference proteome</keyword>
<evidence type="ECO:0000313" key="7">
    <source>
        <dbReference type="Proteomes" id="UP000530928"/>
    </source>
</evidence>
<dbReference type="EMBL" id="JACDUR010000008">
    <property type="protein sequence ID" value="MBA2896119.1"/>
    <property type="molecule type" value="Genomic_DNA"/>
</dbReference>
<evidence type="ECO:0000256" key="2">
    <source>
        <dbReference type="ARBA" id="ARBA00023015"/>
    </source>
</evidence>
<name>A0A7W0CRR3_9ACTN</name>
<dbReference type="RefSeq" id="WP_181614841.1">
    <property type="nucleotide sequence ID" value="NZ_BAABAM010000007.1"/>
</dbReference>
<accession>A0A7W0CRR3</accession>
<comment type="caution">
    <text evidence="6">The sequence shown here is derived from an EMBL/GenBank/DDBJ whole genome shotgun (WGS) entry which is preliminary data.</text>
</comment>
<reference evidence="6 7" key="1">
    <citation type="submission" date="2020-07" db="EMBL/GenBank/DDBJ databases">
        <title>Genomic Encyclopedia of Type Strains, Phase IV (KMG-IV): sequencing the most valuable type-strain genomes for metagenomic binning, comparative biology and taxonomic classification.</title>
        <authorList>
            <person name="Goeker M."/>
        </authorList>
    </citation>
    <scope>NUCLEOTIDE SEQUENCE [LARGE SCALE GENOMIC DNA]</scope>
    <source>
        <strain evidence="6 7">DSM 45533</strain>
    </source>
</reference>
<keyword evidence="2" id="KW-0805">Transcription regulation</keyword>
<dbReference type="Pfam" id="PF13377">
    <property type="entry name" value="Peripla_BP_3"/>
    <property type="match status" value="1"/>
</dbReference>
<dbReference type="InterPro" id="IPR028082">
    <property type="entry name" value="Peripla_BP_I"/>
</dbReference>
<evidence type="ECO:0000256" key="1">
    <source>
        <dbReference type="ARBA" id="ARBA00022491"/>
    </source>
</evidence>
<evidence type="ECO:0000256" key="3">
    <source>
        <dbReference type="ARBA" id="ARBA00023125"/>
    </source>
</evidence>
<dbReference type="SUPFAM" id="SSF53822">
    <property type="entry name" value="Periplasmic binding protein-like I"/>
    <property type="match status" value="1"/>
</dbReference>
<dbReference type="AlphaFoldDB" id="A0A7W0CRR3"/>
<dbReference type="Gene3D" id="1.10.260.40">
    <property type="entry name" value="lambda repressor-like DNA-binding domains"/>
    <property type="match status" value="1"/>
</dbReference>